<dbReference type="PANTHER" id="PTHR30537">
    <property type="entry name" value="HTH-TYPE TRANSCRIPTIONAL REGULATOR"/>
    <property type="match status" value="1"/>
</dbReference>
<dbReference type="PROSITE" id="PS50931">
    <property type="entry name" value="HTH_LYSR"/>
    <property type="match status" value="1"/>
</dbReference>
<dbReference type="InterPro" id="IPR058163">
    <property type="entry name" value="LysR-type_TF_proteobact-type"/>
</dbReference>
<keyword evidence="2" id="KW-0805">Transcription regulation</keyword>
<dbReference type="PRINTS" id="PR00039">
    <property type="entry name" value="HTHLYSR"/>
</dbReference>
<dbReference type="InterPro" id="IPR036390">
    <property type="entry name" value="WH_DNA-bd_sf"/>
</dbReference>
<feature type="domain" description="HTH lysR-type" evidence="5">
    <location>
        <begin position="19"/>
        <end position="76"/>
    </location>
</feature>
<keyword evidence="7" id="KW-1185">Reference proteome</keyword>
<evidence type="ECO:0000256" key="1">
    <source>
        <dbReference type="ARBA" id="ARBA00009437"/>
    </source>
</evidence>
<dbReference type="SUPFAM" id="SSF46785">
    <property type="entry name" value="Winged helix' DNA-binding domain"/>
    <property type="match status" value="1"/>
</dbReference>
<gene>
    <name evidence="6" type="ORF">GG681_07880</name>
</gene>
<dbReference type="AlphaFoldDB" id="A0A844ALK7"/>
<protein>
    <submittedName>
        <fullName evidence="6">LysR family transcriptional regulator</fullName>
    </submittedName>
</protein>
<proteinExistence type="inferred from homology"/>
<dbReference type="InterPro" id="IPR000847">
    <property type="entry name" value="LysR_HTH_N"/>
</dbReference>
<evidence type="ECO:0000259" key="5">
    <source>
        <dbReference type="PROSITE" id="PS50931"/>
    </source>
</evidence>
<dbReference type="GO" id="GO:0003700">
    <property type="term" value="F:DNA-binding transcription factor activity"/>
    <property type="evidence" value="ECO:0007669"/>
    <property type="project" value="InterPro"/>
</dbReference>
<dbReference type="PANTHER" id="PTHR30537:SF74">
    <property type="entry name" value="HTH-TYPE TRANSCRIPTIONAL REGULATOR TRPI"/>
    <property type="match status" value="1"/>
</dbReference>
<name>A0A844ALK7_9RHOB</name>
<dbReference type="Gene3D" id="1.10.10.10">
    <property type="entry name" value="Winged helix-like DNA-binding domain superfamily/Winged helix DNA-binding domain"/>
    <property type="match status" value="1"/>
</dbReference>
<dbReference type="Gene3D" id="3.40.190.10">
    <property type="entry name" value="Periplasmic binding protein-like II"/>
    <property type="match status" value="2"/>
</dbReference>
<dbReference type="InterPro" id="IPR005119">
    <property type="entry name" value="LysR_subst-bd"/>
</dbReference>
<reference evidence="6 7" key="1">
    <citation type="submission" date="2019-10" db="EMBL/GenBank/DDBJ databases">
        <title>Epibacterium sp. nov., isolated from seawater.</title>
        <authorList>
            <person name="Zhang X."/>
            <person name="Li N."/>
        </authorList>
    </citation>
    <scope>NUCLEOTIDE SEQUENCE [LARGE SCALE GENOMIC DNA]</scope>
    <source>
        <strain evidence="6 7">SM1969</strain>
    </source>
</reference>
<dbReference type="InterPro" id="IPR036388">
    <property type="entry name" value="WH-like_DNA-bd_sf"/>
</dbReference>
<comment type="caution">
    <text evidence="6">The sequence shown here is derived from an EMBL/GenBank/DDBJ whole genome shotgun (WGS) entry which is preliminary data.</text>
</comment>
<dbReference type="Proteomes" id="UP000436694">
    <property type="component" value="Unassembled WGS sequence"/>
</dbReference>
<evidence type="ECO:0000256" key="4">
    <source>
        <dbReference type="ARBA" id="ARBA00023163"/>
    </source>
</evidence>
<accession>A0A844ALK7</accession>
<evidence type="ECO:0000256" key="2">
    <source>
        <dbReference type="ARBA" id="ARBA00023015"/>
    </source>
</evidence>
<comment type="similarity">
    <text evidence="1">Belongs to the LysR transcriptional regulatory family.</text>
</comment>
<evidence type="ECO:0000256" key="3">
    <source>
        <dbReference type="ARBA" id="ARBA00023125"/>
    </source>
</evidence>
<dbReference type="Pfam" id="PF03466">
    <property type="entry name" value="LysR_substrate"/>
    <property type="match status" value="1"/>
</dbReference>
<organism evidence="6 7">
    <name type="scientific">Tritonibacter aquimaris</name>
    <dbReference type="NCBI Taxonomy" id="2663379"/>
    <lineage>
        <taxon>Bacteria</taxon>
        <taxon>Pseudomonadati</taxon>
        <taxon>Pseudomonadota</taxon>
        <taxon>Alphaproteobacteria</taxon>
        <taxon>Rhodobacterales</taxon>
        <taxon>Paracoccaceae</taxon>
        <taxon>Tritonibacter</taxon>
    </lineage>
</organism>
<dbReference type="SUPFAM" id="SSF53850">
    <property type="entry name" value="Periplasmic binding protein-like II"/>
    <property type="match status" value="1"/>
</dbReference>
<keyword evidence="3" id="KW-0238">DNA-binding</keyword>
<sequence>MIRPSFANRLSTVWRESDLELSWLAAFDAAARHLNFTKAADELGLTQGAISVRIRKLEQALDAALFERRGRHVVLTDEGLAYHPHVADALNRLSLSTSRFFAQKGRRKITMSCYSPSFADLWLVPKLPALFSEFPDLEFSIVVDYQSSGARADRDDLIFSYENIGHAGIVPLVDEEITAVCSPEYLAQHGDGWLSQTLIEPQGPRLTWPAWRAAMGLGDTREGRVIQVNTMQAALRLARAGVGTALVASPFCDQYLRNNSLVTPPRARRLPGKMHGLSIRQLEGARPVVKRVARWLVDAAGQEIPTFLAQ</sequence>
<dbReference type="GO" id="GO:0043565">
    <property type="term" value="F:sequence-specific DNA binding"/>
    <property type="evidence" value="ECO:0007669"/>
    <property type="project" value="TreeGrafter"/>
</dbReference>
<evidence type="ECO:0000313" key="7">
    <source>
        <dbReference type="Proteomes" id="UP000436694"/>
    </source>
</evidence>
<keyword evidence="4" id="KW-0804">Transcription</keyword>
<dbReference type="Pfam" id="PF00126">
    <property type="entry name" value="HTH_1"/>
    <property type="match status" value="1"/>
</dbReference>
<dbReference type="GO" id="GO:0006351">
    <property type="term" value="P:DNA-templated transcription"/>
    <property type="evidence" value="ECO:0007669"/>
    <property type="project" value="TreeGrafter"/>
</dbReference>
<dbReference type="EMBL" id="WIXK01000003">
    <property type="protein sequence ID" value="MQY42559.1"/>
    <property type="molecule type" value="Genomic_DNA"/>
</dbReference>
<evidence type="ECO:0000313" key="6">
    <source>
        <dbReference type="EMBL" id="MQY42559.1"/>
    </source>
</evidence>